<reference evidence="1" key="1">
    <citation type="submission" date="2020-08" db="EMBL/GenBank/DDBJ databases">
        <title>Plant Genome Project.</title>
        <authorList>
            <person name="Zhang R.-G."/>
        </authorList>
    </citation>
    <scope>NUCLEOTIDE SEQUENCE</scope>
    <source>
        <strain evidence="1">WSP0</strain>
        <tissue evidence="1">Leaf</tissue>
    </source>
</reference>
<evidence type="ECO:0000313" key="2">
    <source>
        <dbReference type="Proteomes" id="UP000823749"/>
    </source>
</evidence>
<dbReference type="EMBL" id="JACTNZ010000001">
    <property type="protein sequence ID" value="KAG5565072.1"/>
    <property type="molecule type" value="Genomic_DNA"/>
</dbReference>
<name>A0AAV6LJ87_9ERIC</name>
<dbReference type="Proteomes" id="UP000823749">
    <property type="component" value="Chromosome 1"/>
</dbReference>
<proteinExistence type="predicted"/>
<protein>
    <submittedName>
        <fullName evidence="1">Uncharacterized protein</fullName>
    </submittedName>
</protein>
<sequence length="193" mass="22144">MGFRNYRAFNEAMLARQGFKISSTKSSSSTIEKVSDAIDPRRRTWDKQKLAREVSQEELEAILNIPLPVRNREDQLVWHFNSNGIYSVKSGYHIAHNQILSKAKDNPESSFKPIKEVWTCLWKMKVPNKISAFGGVHAGTVWQRGRIYSNANAPLPNTAQCVIQRWNQWNIFYSPAHGQELFGLVAVLSRWVI</sequence>
<comment type="caution">
    <text evidence="1">The sequence shown here is derived from an EMBL/GenBank/DDBJ whole genome shotgun (WGS) entry which is preliminary data.</text>
</comment>
<dbReference type="AlphaFoldDB" id="A0AAV6LJ87"/>
<gene>
    <name evidence="1" type="ORF">RHGRI_001083</name>
</gene>
<accession>A0AAV6LJ87</accession>
<evidence type="ECO:0000313" key="1">
    <source>
        <dbReference type="EMBL" id="KAG5565072.1"/>
    </source>
</evidence>
<organism evidence="1 2">
    <name type="scientific">Rhododendron griersonianum</name>
    <dbReference type="NCBI Taxonomy" id="479676"/>
    <lineage>
        <taxon>Eukaryota</taxon>
        <taxon>Viridiplantae</taxon>
        <taxon>Streptophyta</taxon>
        <taxon>Embryophyta</taxon>
        <taxon>Tracheophyta</taxon>
        <taxon>Spermatophyta</taxon>
        <taxon>Magnoliopsida</taxon>
        <taxon>eudicotyledons</taxon>
        <taxon>Gunneridae</taxon>
        <taxon>Pentapetalae</taxon>
        <taxon>asterids</taxon>
        <taxon>Ericales</taxon>
        <taxon>Ericaceae</taxon>
        <taxon>Ericoideae</taxon>
        <taxon>Rhodoreae</taxon>
        <taxon>Rhododendron</taxon>
    </lineage>
</organism>
<keyword evidence="2" id="KW-1185">Reference proteome</keyword>